<dbReference type="InterPro" id="IPR006976">
    <property type="entry name" value="VanZ-like"/>
</dbReference>
<evidence type="ECO:0000259" key="2">
    <source>
        <dbReference type="Pfam" id="PF04892"/>
    </source>
</evidence>
<feature type="transmembrane region" description="Helical" evidence="1">
    <location>
        <begin position="52"/>
        <end position="71"/>
    </location>
</feature>
<keyword evidence="1" id="KW-0472">Membrane</keyword>
<evidence type="ECO:0000256" key="1">
    <source>
        <dbReference type="SAM" id="Phobius"/>
    </source>
</evidence>
<proteinExistence type="predicted"/>
<feature type="domain" description="VanZ-like" evidence="2">
    <location>
        <begin position="29"/>
        <end position="97"/>
    </location>
</feature>
<dbReference type="EMBL" id="NPEX01000237">
    <property type="protein sequence ID" value="RAI40367.1"/>
    <property type="molecule type" value="Genomic_DNA"/>
</dbReference>
<evidence type="ECO:0000313" key="4">
    <source>
        <dbReference type="Proteomes" id="UP000249130"/>
    </source>
</evidence>
<feature type="transmembrane region" description="Helical" evidence="1">
    <location>
        <begin position="83"/>
        <end position="102"/>
    </location>
</feature>
<gene>
    <name evidence="3" type="ORF">CH341_23950</name>
</gene>
<feature type="transmembrane region" description="Helical" evidence="1">
    <location>
        <begin position="28"/>
        <end position="45"/>
    </location>
</feature>
<dbReference type="AlphaFoldDB" id="A0A327KPM9"/>
<dbReference type="Pfam" id="PF04892">
    <property type="entry name" value="VanZ"/>
    <property type="match status" value="1"/>
</dbReference>
<dbReference type="OrthoDB" id="8101133at2"/>
<protein>
    <recommendedName>
        <fullName evidence="2">VanZ-like domain-containing protein</fullName>
    </recommendedName>
</protein>
<reference evidence="3 4" key="1">
    <citation type="submission" date="2017-07" db="EMBL/GenBank/DDBJ databases">
        <title>Draft Genome Sequences of Select Purple Nonsulfur Bacteria.</title>
        <authorList>
            <person name="Lasarre B."/>
            <person name="Mckinlay J.B."/>
        </authorList>
    </citation>
    <scope>NUCLEOTIDE SEQUENCE [LARGE SCALE GENOMIC DNA]</scope>
    <source>
        <strain evidence="3 4">DSM 5909</strain>
    </source>
</reference>
<comment type="caution">
    <text evidence="3">The sequence shown here is derived from an EMBL/GenBank/DDBJ whole genome shotgun (WGS) entry which is preliminary data.</text>
</comment>
<keyword evidence="1" id="KW-0812">Transmembrane</keyword>
<sequence>MAAALIALAIVLLSVVPPGLRPVAASQNVEHAAIFLLLGAAFGLATPRHPRLKVITIVAFTAAVELIQTLAPGRHARWSDFTVDSLGALAGLALAALALRLVDHLGAVHAARR</sequence>
<organism evidence="3 4">
    <name type="scientific">Rhodoplanes roseus</name>
    <dbReference type="NCBI Taxonomy" id="29409"/>
    <lineage>
        <taxon>Bacteria</taxon>
        <taxon>Pseudomonadati</taxon>
        <taxon>Pseudomonadota</taxon>
        <taxon>Alphaproteobacteria</taxon>
        <taxon>Hyphomicrobiales</taxon>
        <taxon>Nitrobacteraceae</taxon>
        <taxon>Rhodoplanes</taxon>
    </lineage>
</organism>
<dbReference type="NCBIfam" id="NF037970">
    <property type="entry name" value="vanZ_1"/>
    <property type="match status" value="1"/>
</dbReference>
<name>A0A327KPM9_9BRAD</name>
<accession>A0A327KPM9</accession>
<dbReference type="Proteomes" id="UP000249130">
    <property type="component" value="Unassembled WGS sequence"/>
</dbReference>
<keyword evidence="1" id="KW-1133">Transmembrane helix</keyword>
<evidence type="ECO:0000313" key="3">
    <source>
        <dbReference type="EMBL" id="RAI40367.1"/>
    </source>
</evidence>
<keyword evidence="4" id="KW-1185">Reference proteome</keyword>